<accession>A0A6A4RP81</accession>
<evidence type="ECO:0000256" key="1">
    <source>
        <dbReference type="SAM" id="MobiDB-lite"/>
    </source>
</evidence>
<dbReference type="GO" id="GO:0004672">
    <property type="term" value="F:protein kinase activity"/>
    <property type="evidence" value="ECO:0007669"/>
    <property type="project" value="TreeGrafter"/>
</dbReference>
<proteinExistence type="predicted"/>
<sequence length="366" mass="41445">MMAADEKLQPTTCFRIHNHRGSALRDLWRDTDCRSSSVTRPSSFSLSAQFCRPLGNSSVPEFPEEAPWTRLILNPRDVFTLITRNVNLASQQHTFTMDRPNRSIIFCDEDIQPRPFGEIRSTRDRRTLKENAGNRISNKNNVSRNLKNAQSLADLNNNSEDDHGEAAPGENFNMLTLKSLLKPCQNYNHPGESPGRDGDVKMRRSVSFNDDVIVYLFDQESPTAQLRSEPLTSLPSSSACDLPDVTYEDSGTQHTNCLTRFYLFNDNLCALVEKYIYSNTVRPLTILQDLGVTPSLNVTAVFNFNVCLEWEDDFSALERSSRLQRDGHHAPSLPTRSWTDVSRPQRYLPSQTGLFLTHVAASDLEL</sequence>
<feature type="region of interest" description="Disordered" evidence="1">
    <location>
        <begin position="123"/>
        <end position="145"/>
    </location>
</feature>
<organism evidence="2 3">
    <name type="scientific">Scophthalmus maximus</name>
    <name type="common">Turbot</name>
    <name type="synonym">Psetta maxima</name>
    <dbReference type="NCBI Taxonomy" id="52904"/>
    <lineage>
        <taxon>Eukaryota</taxon>
        <taxon>Metazoa</taxon>
        <taxon>Chordata</taxon>
        <taxon>Craniata</taxon>
        <taxon>Vertebrata</taxon>
        <taxon>Euteleostomi</taxon>
        <taxon>Actinopterygii</taxon>
        <taxon>Neopterygii</taxon>
        <taxon>Teleostei</taxon>
        <taxon>Neoteleostei</taxon>
        <taxon>Acanthomorphata</taxon>
        <taxon>Carangaria</taxon>
        <taxon>Pleuronectiformes</taxon>
        <taxon>Pleuronectoidei</taxon>
        <taxon>Scophthalmidae</taxon>
        <taxon>Scophthalmus</taxon>
    </lineage>
</organism>
<comment type="caution">
    <text evidence="2">The sequence shown here is derived from an EMBL/GenBank/DDBJ whole genome shotgun (WGS) entry which is preliminary data.</text>
</comment>
<protein>
    <submittedName>
        <fullName evidence="2">Uncharacterized protein</fullName>
    </submittedName>
</protein>
<reference evidence="2 3" key="1">
    <citation type="submission" date="2019-06" db="EMBL/GenBank/DDBJ databases">
        <title>Draft genomes of female and male turbot (Scophthalmus maximus).</title>
        <authorList>
            <person name="Xu H."/>
            <person name="Xu X.-W."/>
            <person name="Shao C."/>
            <person name="Chen S."/>
        </authorList>
    </citation>
    <scope>NUCLEOTIDE SEQUENCE [LARGE SCALE GENOMIC DNA]</scope>
    <source>
        <strain evidence="2">Ysfricsl-2016a</strain>
        <tissue evidence="2">Blood</tissue>
    </source>
</reference>
<dbReference type="EMBL" id="VEVO01000869">
    <property type="protein sequence ID" value="KAF0021947.1"/>
    <property type="molecule type" value="Genomic_DNA"/>
</dbReference>
<dbReference type="PANTHER" id="PTHR24417:SF7">
    <property type="entry name" value="CHROMATIN MODIFICATION-RELATED PROTEIN EAF1"/>
    <property type="match status" value="1"/>
</dbReference>
<dbReference type="AlphaFoldDB" id="A0A6A4RP81"/>
<feature type="compositionally biased region" description="Polar residues" evidence="1">
    <location>
        <begin position="134"/>
        <end position="145"/>
    </location>
</feature>
<name>A0A6A4RP81_SCOMX</name>
<evidence type="ECO:0000313" key="2">
    <source>
        <dbReference type="EMBL" id="KAF0021947.1"/>
    </source>
</evidence>
<dbReference type="Proteomes" id="UP000438429">
    <property type="component" value="Unassembled WGS sequence"/>
</dbReference>
<dbReference type="PANTHER" id="PTHR24417">
    <property type="entry name" value="SERINE/THREONINE-PROTEIN KINASE LMTK1"/>
    <property type="match status" value="1"/>
</dbReference>
<evidence type="ECO:0000313" key="3">
    <source>
        <dbReference type="Proteomes" id="UP000438429"/>
    </source>
</evidence>
<gene>
    <name evidence="2" type="ORF">F2P81_025800</name>
</gene>